<dbReference type="Proteomes" id="UP000236343">
    <property type="component" value="Unassembled WGS sequence"/>
</dbReference>
<feature type="region of interest" description="Disordered" evidence="1">
    <location>
        <begin position="1"/>
        <end position="23"/>
    </location>
</feature>
<dbReference type="AlphaFoldDB" id="A0A2G8XVK3"/>
<evidence type="ECO:0000313" key="3">
    <source>
        <dbReference type="Proteomes" id="UP000236343"/>
    </source>
</evidence>
<accession>A0A2G8XVK3</accession>
<proteinExistence type="predicted"/>
<evidence type="ECO:0000256" key="1">
    <source>
        <dbReference type="SAM" id="MobiDB-lite"/>
    </source>
</evidence>
<comment type="caution">
    <text evidence="2">The sequence shown here is derived from an EMBL/GenBank/DDBJ whole genome shotgun (WGS) entry which is preliminary data.</text>
</comment>
<organism evidence="2 3">
    <name type="scientific">Toxoplasma gondii COUG</name>
    <dbReference type="NCBI Taxonomy" id="1074873"/>
    <lineage>
        <taxon>Eukaryota</taxon>
        <taxon>Sar</taxon>
        <taxon>Alveolata</taxon>
        <taxon>Apicomplexa</taxon>
        <taxon>Conoidasida</taxon>
        <taxon>Coccidia</taxon>
        <taxon>Eucoccidiorida</taxon>
        <taxon>Eimeriorina</taxon>
        <taxon>Sarcocystidae</taxon>
        <taxon>Toxoplasma</taxon>
    </lineage>
</organism>
<sequence>MSTEYRKARRQRNKKNRQTKRKEKYIRYLRVHQMAFCSASQVYCPFPVYSICVETRASLSLSWKSQKRTERHEHKKRDRNSRRVRRCREEENPFPFSCLKTSESLDSLWTASRVSDLAL</sequence>
<feature type="region of interest" description="Disordered" evidence="1">
    <location>
        <begin position="64"/>
        <end position="84"/>
    </location>
</feature>
<name>A0A2G8XVK3_TOXGO</name>
<gene>
    <name evidence="2" type="ORF">TGCOUG_394440</name>
</gene>
<protein>
    <submittedName>
        <fullName evidence="2">Uncharacterized protein</fullName>
    </submittedName>
</protein>
<reference evidence="2 3" key="1">
    <citation type="journal article" date="2016" name="Nat. Commun.">
        <title>Local admixture of amplified and diversified secreted pathogenesis determinants shapes mosaic Toxoplasma gondii genomes.</title>
        <authorList>
            <person name="Lorenzi H."/>
            <person name="Khan A."/>
            <person name="Behnke M.S."/>
            <person name="Namasivayam S."/>
            <person name="Swapna L.S."/>
            <person name="Hadjithomas M."/>
            <person name="Karamycheva S."/>
            <person name="Pinney D."/>
            <person name="Brunk B.P."/>
            <person name="Ajioka J.W."/>
            <person name="Ajzenberg D."/>
            <person name="Boothroyd J.C."/>
            <person name="Boyle J.P."/>
            <person name="Darde M.L."/>
            <person name="Diaz-Miranda M.A."/>
            <person name="Dubey J.P."/>
            <person name="Fritz H.M."/>
            <person name="Gennari S.M."/>
            <person name="Gregory B.D."/>
            <person name="Kim K."/>
            <person name="Saeij J.P."/>
            <person name="Su C."/>
            <person name="White M.W."/>
            <person name="Zhu X.Q."/>
            <person name="Howe D.K."/>
            <person name="Rosenthal B.M."/>
            <person name="Grigg M.E."/>
            <person name="Parkinson J."/>
            <person name="Liu L."/>
            <person name="Kissinger J.C."/>
            <person name="Roos D.S."/>
            <person name="Sibley L.D."/>
        </authorList>
    </citation>
    <scope>NUCLEOTIDE SEQUENCE [LARGE SCALE GENOMIC DNA]</scope>
    <source>
        <strain evidence="2 3">COUG</strain>
    </source>
</reference>
<dbReference type="EMBL" id="AGQR02002517">
    <property type="protein sequence ID" value="PIL99046.1"/>
    <property type="molecule type" value="Genomic_DNA"/>
</dbReference>
<feature type="compositionally biased region" description="Basic residues" evidence="1">
    <location>
        <begin position="73"/>
        <end position="84"/>
    </location>
</feature>
<dbReference type="VEuPathDB" id="ToxoDB:TGCOUG_394440"/>
<evidence type="ECO:0000313" key="2">
    <source>
        <dbReference type="EMBL" id="PIL99046.1"/>
    </source>
</evidence>
<feature type="compositionally biased region" description="Basic residues" evidence="1">
    <location>
        <begin position="7"/>
        <end position="23"/>
    </location>
</feature>